<dbReference type="EMBL" id="LNQE01001860">
    <property type="protein sequence ID" value="KUG04083.1"/>
    <property type="molecule type" value="Genomic_DNA"/>
</dbReference>
<feature type="transmembrane region" description="Helical" evidence="9">
    <location>
        <begin position="6"/>
        <end position="23"/>
    </location>
</feature>
<proteinExistence type="inferred from homology"/>
<name>A0A0W8E6S2_9ZZZZ</name>
<keyword evidence="5 9" id="KW-0812">Transmembrane</keyword>
<dbReference type="PIRSF" id="PIRSF500217">
    <property type="entry name" value="AlgI"/>
    <property type="match status" value="1"/>
</dbReference>
<comment type="caution">
    <text evidence="10">The sequence shown here is derived from an EMBL/GenBank/DDBJ whole genome shotgun (WGS) entry which is preliminary data.</text>
</comment>
<organism evidence="10">
    <name type="scientific">hydrocarbon metagenome</name>
    <dbReference type="NCBI Taxonomy" id="938273"/>
    <lineage>
        <taxon>unclassified sequences</taxon>
        <taxon>metagenomes</taxon>
        <taxon>ecological metagenomes</taxon>
    </lineage>
</organism>
<feature type="transmembrane region" description="Helical" evidence="9">
    <location>
        <begin position="360"/>
        <end position="380"/>
    </location>
</feature>
<evidence type="ECO:0000256" key="7">
    <source>
        <dbReference type="ARBA" id="ARBA00023136"/>
    </source>
</evidence>
<evidence type="ECO:0000256" key="5">
    <source>
        <dbReference type="ARBA" id="ARBA00022692"/>
    </source>
</evidence>
<dbReference type="InterPro" id="IPR051085">
    <property type="entry name" value="MB_O-acyltransferase"/>
</dbReference>
<evidence type="ECO:0000256" key="6">
    <source>
        <dbReference type="ARBA" id="ARBA00022989"/>
    </source>
</evidence>
<feature type="transmembrane region" description="Helical" evidence="9">
    <location>
        <begin position="30"/>
        <end position="55"/>
    </location>
</feature>
<dbReference type="InterPro" id="IPR004299">
    <property type="entry name" value="MBOAT_fam"/>
</dbReference>
<evidence type="ECO:0000256" key="1">
    <source>
        <dbReference type="ARBA" id="ARBA00004651"/>
    </source>
</evidence>
<feature type="transmembrane region" description="Helical" evidence="9">
    <location>
        <begin position="302"/>
        <end position="320"/>
    </location>
</feature>
<keyword evidence="6 9" id="KW-1133">Transmembrane helix</keyword>
<comment type="similarity">
    <text evidence="2">Belongs to the membrane-bound acyltransferase family.</text>
</comment>
<gene>
    <name evidence="10" type="ORF">ASZ90_018529</name>
</gene>
<dbReference type="GO" id="GO:0005886">
    <property type="term" value="C:plasma membrane"/>
    <property type="evidence" value="ECO:0007669"/>
    <property type="project" value="UniProtKB-SubCell"/>
</dbReference>
<accession>A0A0W8E6S2</accession>
<feature type="transmembrane region" description="Helical" evidence="9">
    <location>
        <begin position="106"/>
        <end position="128"/>
    </location>
</feature>
<dbReference type="PANTHER" id="PTHR13285">
    <property type="entry name" value="ACYLTRANSFERASE"/>
    <property type="match status" value="1"/>
</dbReference>
<evidence type="ECO:0000256" key="2">
    <source>
        <dbReference type="ARBA" id="ARBA00010323"/>
    </source>
</evidence>
<dbReference type="PIRSF" id="PIRSF016636">
    <property type="entry name" value="AlgI_DltB"/>
    <property type="match status" value="1"/>
</dbReference>
<keyword evidence="8" id="KW-0012">Acyltransferase</keyword>
<evidence type="ECO:0000256" key="3">
    <source>
        <dbReference type="ARBA" id="ARBA00022475"/>
    </source>
</evidence>
<dbReference type="InterPro" id="IPR024194">
    <property type="entry name" value="Ac/AlaTfrase_AlgI/DltB"/>
</dbReference>
<feature type="transmembrane region" description="Helical" evidence="9">
    <location>
        <begin position="75"/>
        <end position="94"/>
    </location>
</feature>
<dbReference type="PANTHER" id="PTHR13285:SF23">
    <property type="entry name" value="TEICHOIC ACID D-ALANYLTRANSFERASE"/>
    <property type="match status" value="1"/>
</dbReference>
<evidence type="ECO:0000256" key="9">
    <source>
        <dbReference type="SAM" id="Phobius"/>
    </source>
</evidence>
<dbReference type="GO" id="GO:0016746">
    <property type="term" value="F:acyltransferase activity"/>
    <property type="evidence" value="ECO:0007669"/>
    <property type="project" value="UniProtKB-KW"/>
</dbReference>
<evidence type="ECO:0000313" key="10">
    <source>
        <dbReference type="EMBL" id="KUG04083.1"/>
    </source>
</evidence>
<reference evidence="10" key="1">
    <citation type="journal article" date="2015" name="Proc. Natl. Acad. Sci. U.S.A.">
        <title>Networks of energetic and metabolic interactions define dynamics in microbial communities.</title>
        <authorList>
            <person name="Embree M."/>
            <person name="Liu J.K."/>
            <person name="Al-Bassam M.M."/>
            <person name="Zengler K."/>
        </authorList>
    </citation>
    <scope>NUCLEOTIDE SEQUENCE</scope>
</reference>
<keyword evidence="4" id="KW-0808">Transferase</keyword>
<protein>
    <submittedName>
        <fullName evidence="10">Putative poly(Beta-d-mannuronate) o-acetylase</fullName>
    </submittedName>
</protein>
<comment type="subcellular location">
    <subcellularLocation>
        <location evidence="1">Cell membrane</location>
        <topology evidence="1">Multi-pass membrane protein</topology>
    </subcellularLocation>
</comment>
<dbReference type="InterPro" id="IPR028362">
    <property type="entry name" value="AlgI"/>
</dbReference>
<dbReference type="AlphaFoldDB" id="A0A0W8E6S2"/>
<sequence>MLLNSLSYALFIIVLFIAYWFLVPTSLRSNLLLAASFFLLLYLFPTHTILILLLSSIVYLAGELIAPNRSRGRDWIFLLAISGVLGILAYYKYLPLLAQTIDYFNLLAYYGMQFALPTAVIPIGISFFTFRFIHYLIEVKRGTIENRAYLKFLNYTFFFPIIVAGPIERYDRFAHQAENNRKFKWEYLNQGLPRIILGLFKKIVLADSLSIMAAGLGSPDLDATGYLLALYAYTFKIYFDFSGYSDIAVGTGRLFGFRIMENFDAPYLQRNISLFWKKWHMSLTRWFMDYVFIPLGGSRGTLGRTILNTFIVMMVTGLWHGAAWHFVFWGLYHASGLIVFRLYTRYIALHLGEKFKQSKAVTILSTVVTFNFTALGWIFFVNGISQSINVLRVIFHVN</sequence>
<keyword evidence="7 9" id="KW-0472">Membrane</keyword>
<evidence type="ECO:0000256" key="8">
    <source>
        <dbReference type="ARBA" id="ARBA00023315"/>
    </source>
</evidence>
<dbReference type="GO" id="GO:0042121">
    <property type="term" value="P:alginic acid biosynthetic process"/>
    <property type="evidence" value="ECO:0007669"/>
    <property type="project" value="InterPro"/>
</dbReference>
<keyword evidence="3" id="KW-1003">Cell membrane</keyword>
<evidence type="ECO:0000256" key="4">
    <source>
        <dbReference type="ARBA" id="ARBA00022679"/>
    </source>
</evidence>
<dbReference type="Pfam" id="PF03062">
    <property type="entry name" value="MBOAT"/>
    <property type="match status" value="1"/>
</dbReference>